<accession>A0A133XEJ9</accession>
<dbReference type="GO" id="GO:0016705">
    <property type="term" value="F:oxidoreductase activity, acting on paired donors, with incorporation or reduction of molecular oxygen"/>
    <property type="evidence" value="ECO:0007669"/>
    <property type="project" value="InterPro"/>
</dbReference>
<evidence type="ECO:0000256" key="2">
    <source>
        <dbReference type="ARBA" id="ARBA00004749"/>
    </source>
</evidence>
<comment type="pathway">
    <text evidence="2">Cofactor biosynthesis; ubiquinone biosynthesis.</text>
</comment>
<dbReference type="Gene3D" id="3.50.50.60">
    <property type="entry name" value="FAD/NAD(P)-binding domain"/>
    <property type="match status" value="2"/>
</dbReference>
<dbReference type="InterPro" id="IPR002938">
    <property type="entry name" value="FAD-bd"/>
</dbReference>
<dbReference type="RefSeq" id="WP_066884804.1">
    <property type="nucleotide sequence ID" value="NZ_LODL01000035.1"/>
</dbReference>
<evidence type="ECO:0000256" key="7">
    <source>
        <dbReference type="ARBA" id="ARBA00023033"/>
    </source>
</evidence>
<dbReference type="Proteomes" id="UP000070186">
    <property type="component" value="Unassembled WGS sequence"/>
</dbReference>
<name>A0A133XEJ9_9RHOO</name>
<evidence type="ECO:0000313" key="9">
    <source>
        <dbReference type="EMBL" id="KXB29351.1"/>
    </source>
</evidence>
<proteinExistence type="inferred from homology"/>
<dbReference type="PANTHER" id="PTHR43876:SF7">
    <property type="entry name" value="UBIQUINONE BIOSYNTHESIS MONOOXYGENASE COQ6, MITOCHONDRIAL"/>
    <property type="match status" value="1"/>
</dbReference>
<keyword evidence="9" id="KW-0830">Ubiquinone</keyword>
<dbReference type="InterPro" id="IPR010971">
    <property type="entry name" value="UbiH/COQ6"/>
</dbReference>
<evidence type="ECO:0000256" key="1">
    <source>
        <dbReference type="ARBA" id="ARBA00001974"/>
    </source>
</evidence>
<evidence type="ECO:0000256" key="3">
    <source>
        <dbReference type="ARBA" id="ARBA00005349"/>
    </source>
</evidence>
<dbReference type="SUPFAM" id="SSF51905">
    <property type="entry name" value="FAD/NAD(P)-binding domain"/>
    <property type="match status" value="1"/>
</dbReference>
<evidence type="ECO:0000256" key="4">
    <source>
        <dbReference type="ARBA" id="ARBA00022630"/>
    </source>
</evidence>
<dbReference type="PRINTS" id="PR00420">
    <property type="entry name" value="RNGMNOXGNASE"/>
</dbReference>
<evidence type="ECO:0000313" key="10">
    <source>
        <dbReference type="Proteomes" id="UP000070186"/>
    </source>
</evidence>
<keyword evidence="5" id="KW-0274">FAD</keyword>
<dbReference type="NCBIfam" id="TIGR01988">
    <property type="entry name" value="Ubi-OHases"/>
    <property type="match status" value="1"/>
</dbReference>
<reference evidence="9 10" key="1">
    <citation type="submission" date="2015-12" db="EMBL/GenBank/DDBJ databases">
        <title>Nitrous oxide reduction kinetics distinguish bacteria harboring typical versus atypical NosZ.</title>
        <authorList>
            <person name="Yoon S."/>
            <person name="Nissen S."/>
            <person name="Park D."/>
            <person name="Sanford R.A."/>
            <person name="Loeffler F.E."/>
        </authorList>
    </citation>
    <scope>NUCLEOTIDE SEQUENCE [LARGE SCALE GENOMIC DNA]</scope>
    <source>
        <strain evidence="9 10">ATCC BAA-841</strain>
    </source>
</reference>
<dbReference type="EMBL" id="LODL01000035">
    <property type="protein sequence ID" value="KXB29351.1"/>
    <property type="molecule type" value="Genomic_DNA"/>
</dbReference>
<protein>
    <submittedName>
        <fullName evidence="9">Ubiquinone biosynthesis protein UbiH</fullName>
    </submittedName>
</protein>
<dbReference type="Pfam" id="PF01494">
    <property type="entry name" value="FAD_binding_3"/>
    <property type="match status" value="1"/>
</dbReference>
<dbReference type="InterPro" id="IPR036188">
    <property type="entry name" value="FAD/NAD-bd_sf"/>
</dbReference>
<keyword evidence="4" id="KW-0285">Flavoprotein</keyword>
<dbReference type="PANTHER" id="PTHR43876">
    <property type="entry name" value="UBIQUINONE BIOSYNTHESIS MONOOXYGENASE COQ6, MITOCHONDRIAL"/>
    <property type="match status" value="1"/>
</dbReference>
<dbReference type="UniPathway" id="UPA00232"/>
<evidence type="ECO:0000256" key="6">
    <source>
        <dbReference type="ARBA" id="ARBA00023002"/>
    </source>
</evidence>
<keyword evidence="6" id="KW-0560">Oxidoreductase</keyword>
<sequence length="387" mass="42177">MQQFDLIIVGGGLAGASLAIALRDSRLRIALVESQAPHQSEGWDARIYAISPANALFLESIGAWKHLDRARMAPIRAMQIFGDAGGKLDFSAFDTGVSELGWILESSLMACEFWESAKRQSNLTLFCPARPAQLEFRHDAAVLKLADGVTLSARLLVAADGRDSWVRQAAGLAALNSPYNEKGLVANFSVETPHRNIAYQWFRDDGVLAYLPLPGNRISIVWSTPDDHADQLCALAPEALCERVAEAGANRLGRLQLLTPPAAFPLRLMRVPQTVAPRLALIGDAAHGIHPLSGHGINLGFQDASALAGLLSGTQPWQDIGDERLLRRYQRARREETILMQATTDGLRRLFRETPPGLRALRNAGLNLTNGLPFMKNALVRYALGAL</sequence>
<evidence type="ECO:0000259" key="8">
    <source>
        <dbReference type="Pfam" id="PF01494"/>
    </source>
</evidence>
<comment type="similarity">
    <text evidence="3">Belongs to the UbiH/COQ6 family.</text>
</comment>
<comment type="caution">
    <text evidence="9">The sequence shown here is derived from an EMBL/GenBank/DDBJ whole genome shotgun (WGS) entry which is preliminary data.</text>
</comment>
<feature type="domain" description="FAD-binding" evidence="8">
    <location>
        <begin position="5"/>
        <end position="335"/>
    </location>
</feature>
<dbReference type="InterPro" id="IPR051205">
    <property type="entry name" value="UbiH/COQ6_monooxygenase"/>
</dbReference>
<organism evidence="9 10">
    <name type="scientific">Dechloromonas denitrificans</name>
    <dbReference type="NCBI Taxonomy" id="281362"/>
    <lineage>
        <taxon>Bacteria</taxon>
        <taxon>Pseudomonadati</taxon>
        <taxon>Pseudomonadota</taxon>
        <taxon>Betaproteobacteria</taxon>
        <taxon>Rhodocyclales</taxon>
        <taxon>Azonexaceae</taxon>
        <taxon>Dechloromonas</taxon>
    </lineage>
</organism>
<dbReference type="GO" id="GO:0004497">
    <property type="term" value="F:monooxygenase activity"/>
    <property type="evidence" value="ECO:0007669"/>
    <property type="project" value="UniProtKB-KW"/>
</dbReference>
<evidence type="ECO:0000256" key="5">
    <source>
        <dbReference type="ARBA" id="ARBA00022827"/>
    </source>
</evidence>
<keyword evidence="7" id="KW-0503">Monooxygenase</keyword>
<dbReference type="NCBIfam" id="NF005788">
    <property type="entry name" value="PRK07608.1-3"/>
    <property type="match status" value="1"/>
</dbReference>
<gene>
    <name evidence="9" type="ORF">AT959_15390</name>
</gene>
<dbReference type="STRING" id="281362.AT959_15390"/>
<dbReference type="AlphaFoldDB" id="A0A133XEJ9"/>
<dbReference type="GO" id="GO:0071949">
    <property type="term" value="F:FAD binding"/>
    <property type="evidence" value="ECO:0007669"/>
    <property type="project" value="InterPro"/>
</dbReference>
<comment type="cofactor">
    <cofactor evidence="1">
        <name>FAD</name>
        <dbReference type="ChEBI" id="CHEBI:57692"/>
    </cofactor>
</comment>
<keyword evidence="10" id="KW-1185">Reference proteome</keyword>
<dbReference type="GO" id="GO:0006744">
    <property type="term" value="P:ubiquinone biosynthetic process"/>
    <property type="evidence" value="ECO:0007669"/>
    <property type="project" value="UniProtKB-UniPathway"/>
</dbReference>